<dbReference type="Gene3D" id="2.60.120.340">
    <property type="entry name" value="Nucleoplasmin core domain"/>
    <property type="match status" value="1"/>
</dbReference>
<organism evidence="2 3">
    <name type="scientific">Papaver nudicaule</name>
    <name type="common">Iceland poppy</name>
    <dbReference type="NCBI Taxonomy" id="74823"/>
    <lineage>
        <taxon>Eukaryota</taxon>
        <taxon>Viridiplantae</taxon>
        <taxon>Streptophyta</taxon>
        <taxon>Embryophyta</taxon>
        <taxon>Tracheophyta</taxon>
        <taxon>Spermatophyta</taxon>
        <taxon>Magnoliopsida</taxon>
        <taxon>Ranunculales</taxon>
        <taxon>Papaveraceae</taxon>
        <taxon>Papaveroideae</taxon>
        <taxon>Papaver</taxon>
    </lineage>
</organism>
<evidence type="ECO:0000313" key="2">
    <source>
        <dbReference type="EMBL" id="MCL7039165.1"/>
    </source>
</evidence>
<comment type="caution">
    <text evidence="2">The sequence shown here is derived from an EMBL/GenBank/DDBJ whole genome shotgun (WGS) entry which is preliminary data.</text>
</comment>
<protein>
    <recommendedName>
        <fullName evidence="1">Nucleoplasmin-like domain-containing protein</fullName>
    </recommendedName>
</protein>
<proteinExistence type="predicted"/>
<keyword evidence="3" id="KW-1185">Reference proteome</keyword>
<name>A0AA42ARF6_PAPNU</name>
<reference evidence="2" key="1">
    <citation type="submission" date="2022-03" db="EMBL/GenBank/DDBJ databases">
        <title>A functionally conserved STORR gene fusion in Papaver species that diverged 16.8 million years ago.</title>
        <authorList>
            <person name="Catania T."/>
        </authorList>
    </citation>
    <scope>NUCLEOTIDE SEQUENCE</scope>
    <source>
        <strain evidence="2">S-191538</strain>
    </source>
</reference>
<evidence type="ECO:0000313" key="3">
    <source>
        <dbReference type="Proteomes" id="UP001177140"/>
    </source>
</evidence>
<dbReference type="EMBL" id="JAJJMA010198340">
    <property type="protein sequence ID" value="MCL7039165.1"/>
    <property type="molecule type" value="Genomic_DNA"/>
</dbReference>
<dbReference type="Proteomes" id="UP001177140">
    <property type="component" value="Unassembled WGS sequence"/>
</dbReference>
<dbReference type="InterPro" id="IPR041232">
    <property type="entry name" value="NPL"/>
</dbReference>
<evidence type="ECO:0000259" key="1">
    <source>
        <dbReference type="Pfam" id="PF17800"/>
    </source>
</evidence>
<gene>
    <name evidence="2" type="ORF">MKW94_014199</name>
</gene>
<dbReference type="AlphaFoldDB" id="A0AA42ARF6"/>
<feature type="domain" description="Nucleoplasmin-like" evidence="1">
    <location>
        <begin position="3"/>
        <end position="105"/>
    </location>
</feature>
<sequence length="121" mass="13306">MTIWGLQLYRRESPFTHCFDKAKGKLRISQATIGGRTCPTGDSNSHVVQVWCEVQHSESPILLCSISPHEGHMSIPINFEFGEDDGEVVFSVSGENYSVYLAGYFLGNAGPNVPTTTDLLL</sequence>
<accession>A0AA42ARF6</accession>
<dbReference type="Pfam" id="PF17800">
    <property type="entry name" value="NPL"/>
    <property type="match status" value="1"/>
</dbReference>